<reference evidence="2 3" key="1">
    <citation type="submission" date="2014-10" db="EMBL/GenBank/DDBJ databases">
        <title>Draft genome sequence of Pseudomonas chlororaphis EA105.</title>
        <authorList>
            <person name="McCully L.M."/>
            <person name="Bitzer A.S."/>
            <person name="Spence C."/>
            <person name="Bais H."/>
            <person name="Silby M.W."/>
        </authorList>
    </citation>
    <scope>NUCLEOTIDE SEQUENCE [LARGE SCALE GENOMIC DNA]</scope>
    <source>
        <strain evidence="2 3">EA105</strain>
    </source>
</reference>
<dbReference type="EMBL" id="JSFK01000001">
    <property type="protein sequence ID" value="KHA75285.1"/>
    <property type="molecule type" value="Genomic_DNA"/>
</dbReference>
<name>A0A0A6DJC5_9PSED</name>
<evidence type="ECO:0000313" key="2">
    <source>
        <dbReference type="EMBL" id="KHA75285.1"/>
    </source>
</evidence>
<proteinExistence type="predicted"/>
<evidence type="ECO:0000313" key="3">
    <source>
        <dbReference type="Proteomes" id="UP000030564"/>
    </source>
</evidence>
<dbReference type="Gene3D" id="3.90.1300.10">
    <property type="entry name" value="Amidase signature (AS) domain"/>
    <property type="match status" value="1"/>
</dbReference>
<dbReference type="InterPro" id="IPR036928">
    <property type="entry name" value="AS_sf"/>
</dbReference>
<protein>
    <submittedName>
        <fullName evidence="2">Amidase</fullName>
        <ecNumber evidence="2">3.5.1.4</ecNumber>
    </submittedName>
</protein>
<dbReference type="InterPro" id="IPR023631">
    <property type="entry name" value="Amidase_dom"/>
</dbReference>
<sequence length="485" mass="52833">MKPLAIDPLVALDAEALSRSIHARQVSCREVMQAYLAHIERFNPQVNALVSLRAEEDLLREADDCDRQLDRGQSKGWMHGMPQAIKDLAATAGLRTTMGSPLFAEQVPQHDAISVARVRDCGAIIIGKTNVPEFGLGSQTYNSVFGTTTNAYDSSLIAGGSSGGAAVALALRLLPVADGSDMMGSLRNPAAFNNVFGFRPSQGRVPHGPMPEVFVQQLATEGPMGRTVTDVARLLSIQAGYDPRVPLSLKDAPGNYAEGLQQDFTDVRIGWLGDYNGYLPMDDGVLSLCESALADFSALGCQVEACQPDFAMARLWQTWLTHRHFLVQGSLGAAYADPRKRPLLKPEAQWEVEGGLRLTAADVYQASVDRSEWYRALSELFQRYDFLLLPTAQVFPFDAQQPWPRVVGGQSMDTYHRWMEVVIGPTLAGLPSISVPVGFNPAGLPMGLQIIGPAQADRAVLQLAYAHEQLTRWVERCPPTCLQSA</sequence>
<dbReference type="EC" id="3.5.1.4" evidence="2"/>
<dbReference type="NCBIfam" id="NF005686">
    <property type="entry name" value="PRK07486.1"/>
    <property type="match status" value="1"/>
</dbReference>
<evidence type="ECO:0000259" key="1">
    <source>
        <dbReference type="Pfam" id="PF01425"/>
    </source>
</evidence>
<dbReference type="InterPro" id="IPR000120">
    <property type="entry name" value="Amidase"/>
</dbReference>
<dbReference type="PANTHER" id="PTHR11895:SF76">
    <property type="entry name" value="INDOLEACETAMIDE HYDROLASE"/>
    <property type="match status" value="1"/>
</dbReference>
<dbReference type="SUPFAM" id="SSF75304">
    <property type="entry name" value="Amidase signature (AS) enzymes"/>
    <property type="match status" value="1"/>
</dbReference>
<dbReference type="GO" id="GO:0004040">
    <property type="term" value="F:amidase activity"/>
    <property type="evidence" value="ECO:0007669"/>
    <property type="project" value="UniProtKB-EC"/>
</dbReference>
<keyword evidence="2" id="KW-0378">Hydrolase</keyword>
<dbReference type="PANTHER" id="PTHR11895">
    <property type="entry name" value="TRANSAMIDASE"/>
    <property type="match status" value="1"/>
</dbReference>
<dbReference type="Pfam" id="PF01425">
    <property type="entry name" value="Amidase"/>
    <property type="match status" value="1"/>
</dbReference>
<dbReference type="Proteomes" id="UP000030564">
    <property type="component" value="Unassembled WGS sequence"/>
</dbReference>
<gene>
    <name evidence="2" type="ORF">NZ35_03120</name>
</gene>
<accession>A0A0A6DJC5</accession>
<dbReference type="OrthoDB" id="8872210at2"/>
<dbReference type="PATRIC" id="fig|587753.9.peg.638"/>
<organism evidence="2 3">
    <name type="scientific">Pseudomonas chlororaphis</name>
    <dbReference type="NCBI Taxonomy" id="587753"/>
    <lineage>
        <taxon>Bacteria</taxon>
        <taxon>Pseudomonadati</taxon>
        <taxon>Pseudomonadota</taxon>
        <taxon>Gammaproteobacteria</taxon>
        <taxon>Pseudomonadales</taxon>
        <taxon>Pseudomonadaceae</taxon>
        <taxon>Pseudomonas</taxon>
    </lineage>
</organism>
<feature type="domain" description="Amidase" evidence="1">
    <location>
        <begin position="30"/>
        <end position="461"/>
    </location>
</feature>
<dbReference type="AlphaFoldDB" id="A0A0A6DJC5"/>
<comment type="caution">
    <text evidence="2">The sequence shown here is derived from an EMBL/GenBank/DDBJ whole genome shotgun (WGS) entry which is preliminary data.</text>
</comment>